<protein>
    <submittedName>
        <fullName evidence="5">Cell surface protein</fullName>
    </submittedName>
</protein>
<reference evidence="5 6" key="1">
    <citation type="journal article" date="2015" name="Genome Announc.">
        <title>Expanding the biotechnology potential of lactobacilli through comparative genomics of 213 strains and associated genera.</title>
        <authorList>
            <person name="Sun Z."/>
            <person name="Harris H.M."/>
            <person name="McCann A."/>
            <person name="Guo C."/>
            <person name="Argimon S."/>
            <person name="Zhang W."/>
            <person name="Yang X."/>
            <person name="Jeffery I.B."/>
            <person name="Cooney J.C."/>
            <person name="Kagawa T.F."/>
            <person name="Liu W."/>
            <person name="Song Y."/>
            <person name="Salvetti E."/>
            <person name="Wrobel A."/>
            <person name="Rasinkangas P."/>
            <person name="Parkhill J."/>
            <person name="Rea M.C."/>
            <person name="O'Sullivan O."/>
            <person name="Ritari J."/>
            <person name="Douillard F.P."/>
            <person name="Paul Ross R."/>
            <person name="Yang R."/>
            <person name="Briner A.E."/>
            <person name="Felis G.E."/>
            <person name="de Vos W.M."/>
            <person name="Barrangou R."/>
            <person name="Klaenhammer T.R."/>
            <person name="Caufield P.W."/>
            <person name="Cui Y."/>
            <person name="Zhang H."/>
            <person name="O'Toole P.W."/>
        </authorList>
    </citation>
    <scope>NUCLEOTIDE SEQUENCE [LARGE SCALE GENOMIC DNA]</scope>
    <source>
        <strain evidence="5 6">DSM 20505</strain>
    </source>
</reference>
<keyword evidence="6" id="KW-1185">Reference proteome</keyword>
<dbReference type="Pfam" id="PF11797">
    <property type="entry name" value="WxLIP_HBD"/>
    <property type="match status" value="1"/>
</dbReference>
<feature type="transmembrane region" description="Helical" evidence="1">
    <location>
        <begin position="312"/>
        <end position="336"/>
    </location>
</feature>
<proteinExistence type="predicted"/>
<evidence type="ECO:0000313" key="6">
    <source>
        <dbReference type="Proteomes" id="UP000051679"/>
    </source>
</evidence>
<feature type="chain" id="PRO_5006414586" evidence="2">
    <location>
        <begin position="26"/>
        <end position="350"/>
    </location>
</feature>
<evidence type="ECO:0000313" key="5">
    <source>
        <dbReference type="EMBL" id="KRM55833.1"/>
    </source>
</evidence>
<feature type="signal peptide" evidence="2">
    <location>
        <begin position="1"/>
        <end position="25"/>
    </location>
</feature>
<gene>
    <name evidence="5" type="ORF">FC18_GL000883</name>
</gene>
<keyword evidence="1" id="KW-1133">Transmembrane helix</keyword>
<accession>A0A0R1ZVL5</accession>
<sequence>MKKLVSSLLAFVAALLFIPGLTAHAESLHYTISANLPNNQLDTSASYFDLLVKPGSTQNLSIVITNSDSKAHNYSVATNRSETNTNGVIDYNKHNKTKPASLQANIEDMMPAPTKVKVPAKSAKTVTMKLSVPTKSFTGVVLGGIRVEELDTTSTAKKSKGLTLTNKFAYVLGLQLRETKNVSNIKPDMRLNKVGATQINNRNYISAYLENTQPTMMTTVRVKAKVYKDGSNDVFVKTDKSDMKMAPNSVFAFPINANEYPLEAGNYKLVGDAWAENGKYHWHFSKSFVITGAEANKLNKTAVDQKKPKTNWLMYILIALAILIFLILLLIIILLLKRRKKDDDEDNAKK</sequence>
<dbReference type="PATRIC" id="fig|1291052.5.peg.899"/>
<dbReference type="Pfam" id="PF06030">
    <property type="entry name" value="WxLIP_PGBD"/>
    <property type="match status" value="1"/>
</dbReference>
<dbReference type="RefSeq" id="WP_054677738.1">
    <property type="nucleotide sequence ID" value="NZ_AYYO01000011.1"/>
</dbReference>
<name>A0A0R1ZVL5_9LACO</name>
<feature type="domain" description="WxL Interacting Protein peptidoglycan binding" evidence="3">
    <location>
        <begin position="30"/>
        <end position="149"/>
    </location>
</feature>
<keyword evidence="1" id="KW-0472">Membrane</keyword>
<dbReference type="EMBL" id="AYYO01000011">
    <property type="protein sequence ID" value="KRM55833.1"/>
    <property type="molecule type" value="Genomic_DNA"/>
</dbReference>
<dbReference type="InterPro" id="IPR021759">
    <property type="entry name" value="WxLIP_HBD"/>
</dbReference>
<evidence type="ECO:0000256" key="2">
    <source>
        <dbReference type="SAM" id="SignalP"/>
    </source>
</evidence>
<keyword evidence="2" id="KW-0732">Signal</keyword>
<dbReference type="Proteomes" id="UP000051679">
    <property type="component" value="Unassembled WGS sequence"/>
</dbReference>
<evidence type="ECO:0000259" key="3">
    <source>
        <dbReference type="Pfam" id="PF06030"/>
    </source>
</evidence>
<comment type="caution">
    <text evidence="5">The sequence shown here is derived from an EMBL/GenBank/DDBJ whole genome shotgun (WGS) entry which is preliminary data.</text>
</comment>
<evidence type="ECO:0000259" key="4">
    <source>
        <dbReference type="Pfam" id="PF11797"/>
    </source>
</evidence>
<dbReference type="AlphaFoldDB" id="A0A0R1ZVL5"/>
<evidence type="ECO:0000256" key="1">
    <source>
        <dbReference type="SAM" id="Phobius"/>
    </source>
</evidence>
<organism evidence="5 6">
    <name type="scientific">Lacticaseibacillus sharpeae JCM 1186 = DSM 20505</name>
    <dbReference type="NCBI Taxonomy" id="1291052"/>
    <lineage>
        <taxon>Bacteria</taxon>
        <taxon>Bacillati</taxon>
        <taxon>Bacillota</taxon>
        <taxon>Bacilli</taxon>
        <taxon>Lactobacillales</taxon>
        <taxon>Lactobacillaceae</taxon>
        <taxon>Lacticaseibacillus</taxon>
    </lineage>
</organism>
<dbReference type="OrthoDB" id="2365961at2"/>
<feature type="domain" description="WxL Interacting Protein host binding" evidence="4">
    <location>
        <begin position="160"/>
        <end position="300"/>
    </location>
</feature>
<dbReference type="STRING" id="1291052.FC18_GL000883"/>
<keyword evidence="1" id="KW-0812">Transmembrane</keyword>
<dbReference type="InterPro" id="IPR010317">
    <property type="entry name" value="WxLIP_PGBD"/>
</dbReference>